<dbReference type="GO" id="GO:0000166">
    <property type="term" value="F:nucleotide binding"/>
    <property type="evidence" value="ECO:0007669"/>
    <property type="project" value="UniProtKB-KW"/>
</dbReference>
<evidence type="ECO:0000256" key="4">
    <source>
        <dbReference type="ARBA" id="ARBA00022598"/>
    </source>
</evidence>
<dbReference type="Pfam" id="PF14535">
    <property type="entry name" value="AMP-binding_C_2"/>
    <property type="match status" value="1"/>
</dbReference>
<keyword evidence="5 11" id="KW-0547">Nucleotide-binding</keyword>
<proteinExistence type="inferred from homology"/>
<evidence type="ECO:0000256" key="11">
    <source>
        <dbReference type="PIRNR" id="PIRNR006444"/>
    </source>
</evidence>
<comment type="subunit">
    <text evidence="1">Monomer.</text>
</comment>
<reference evidence="14 15" key="1">
    <citation type="submission" date="2014-09" db="EMBL/GenBank/DDBJ databases">
        <title>Complete genome sequence of Endomicrobium proavitum.</title>
        <authorList>
            <person name="Zheng H."/>
        </authorList>
    </citation>
    <scope>NUCLEOTIDE SEQUENCE [LARGE SCALE GENOMIC DNA]</scope>
    <source>
        <strain evidence="14 15">Rsa215</strain>
    </source>
</reference>
<dbReference type="InterPro" id="IPR051414">
    <property type="entry name" value="Adenylate-forming_Reductase"/>
</dbReference>
<sequence>MFWQKEIETASRKDLQNFQLKNLNETIERAKKSKIYSKQLKDVRTLTDVKQLQNLPFTQKQDLRDGFPYGFLAADLSDVIRMHSSSGTTGNPTVVFHTKKDLDAWSNISARCMFTAGARKTDIFQNTMGYGLFTGGLGFHYGAEKLGMMVIPIGPGNSQRQIWFMKNFQVSAVHILPSYAVRLYHAMKDAGVNPKTDLNLKIFFIGAEPHTEELRREIEGLYGVKAFNSYGLSEVSGPGIAFECQEQNGMHIWEDYVIPEIIDPETLEVLPDGKEGELVLTTISREAMPVIRYRTRDLTKIISEPCPCGRTHRRIARIKGRTDDMMIINGVNIFPVQIEKTIMGIPEASKNYIIEITKKNYMDKLNIKIEINPETFGGTLEGLENLKSKLKIKLKEETGVSPDISFVDRGALPVSEGKVKRVYDLRDK</sequence>
<evidence type="ECO:0000256" key="3">
    <source>
        <dbReference type="ARBA" id="ARBA00022553"/>
    </source>
</evidence>
<dbReference type="InterPro" id="IPR000873">
    <property type="entry name" value="AMP-dep_synth/lig_dom"/>
</dbReference>
<comment type="catalytic activity">
    <reaction evidence="11">
        <text>2-phenylacetate + ATP + CoA = phenylacetyl-CoA + AMP + diphosphate</text>
        <dbReference type="Rhea" id="RHEA:20956"/>
        <dbReference type="ChEBI" id="CHEBI:18401"/>
        <dbReference type="ChEBI" id="CHEBI:30616"/>
        <dbReference type="ChEBI" id="CHEBI:33019"/>
        <dbReference type="ChEBI" id="CHEBI:57287"/>
        <dbReference type="ChEBI" id="CHEBI:57390"/>
        <dbReference type="ChEBI" id="CHEBI:456215"/>
        <dbReference type="EC" id="6.2.1.30"/>
    </reaction>
</comment>
<keyword evidence="2" id="KW-0596">Phosphopantetheine</keyword>
<dbReference type="SUPFAM" id="SSF56801">
    <property type="entry name" value="Acetyl-CoA synthetase-like"/>
    <property type="match status" value="1"/>
</dbReference>
<keyword evidence="3" id="KW-0597">Phosphoprotein</keyword>
<evidence type="ECO:0000256" key="1">
    <source>
        <dbReference type="ARBA" id="ARBA00011245"/>
    </source>
</evidence>
<dbReference type="AlphaFoldDB" id="A0A0G3WFJ8"/>
<evidence type="ECO:0000313" key="14">
    <source>
        <dbReference type="EMBL" id="AKL97431.1"/>
    </source>
</evidence>
<name>A0A0G3WFJ8_9BACT</name>
<evidence type="ECO:0000256" key="6">
    <source>
        <dbReference type="ARBA" id="ARBA00060591"/>
    </source>
</evidence>
<dbReference type="Gene3D" id="3.40.50.12780">
    <property type="entry name" value="N-terminal domain of ligase-like"/>
    <property type="match status" value="1"/>
</dbReference>
<evidence type="ECO:0000313" key="15">
    <source>
        <dbReference type="Proteomes" id="UP000035337"/>
    </source>
</evidence>
<comment type="pathway">
    <text evidence="6 11">Aromatic compound metabolism; phenylacetate degradation.</text>
</comment>
<dbReference type="CDD" id="cd05913">
    <property type="entry name" value="PaaK"/>
    <property type="match status" value="1"/>
</dbReference>
<feature type="domain" description="AMP-dependent synthetase/ligase" evidence="12">
    <location>
        <begin position="53"/>
        <end position="280"/>
    </location>
</feature>
<evidence type="ECO:0000256" key="8">
    <source>
        <dbReference type="ARBA" id="ARBA00066629"/>
    </source>
</evidence>
<dbReference type="EC" id="6.2.1.30" evidence="8 11"/>
<evidence type="ECO:0000256" key="10">
    <source>
        <dbReference type="ARBA" id="ARBA00075111"/>
    </source>
</evidence>
<dbReference type="Gene3D" id="3.30.300.30">
    <property type="match status" value="1"/>
</dbReference>
<evidence type="ECO:0000259" key="13">
    <source>
        <dbReference type="Pfam" id="PF14535"/>
    </source>
</evidence>
<dbReference type="Proteomes" id="UP000035337">
    <property type="component" value="Chromosome"/>
</dbReference>
<dbReference type="GO" id="GO:0010124">
    <property type="term" value="P:phenylacetate catabolic process"/>
    <property type="evidence" value="ECO:0007669"/>
    <property type="project" value="UniProtKB-UniRule"/>
</dbReference>
<evidence type="ECO:0000256" key="7">
    <source>
        <dbReference type="ARBA" id="ARBA00061566"/>
    </source>
</evidence>
<accession>A0A0G3WFJ8</accession>
<dbReference type="GO" id="GO:0047475">
    <property type="term" value="F:phenylacetate-CoA ligase activity"/>
    <property type="evidence" value="ECO:0007669"/>
    <property type="project" value="UniProtKB-EC"/>
</dbReference>
<dbReference type="PANTHER" id="PTHR43439">
    <property type="entry name" value="PHENYLACETATE-COENZYME A LIGASE"/>
    <property type="match status" value="1"/>
</dbReference>
<protein>
    <recommendedName>
        <fullName evidence="9 11">Phenylacetate-coenzyme A ligase</fullName>
        <ecNumber evidence="8 11">6.2.1.30</ecNumber>
    </recommendedName>
    <alternativeName>
        <fullName evidence="10 11">Phenylacetyl-CoA ligase</fullName>
    </alternativeName>
</protein>
<evidence type="ECO:0000256" key="9">
    <source>
        <dbReference type="ARBA" id="ARBA00068695"/>
    </source>
</evidence>
<dbReference type="PIRSF" id="PIRSF006444">
    <property type="entry name" value="PaaK"/>
    <property type="match status" value="1"/>
</dbReference>
<comment type="similarity">
    <text evidence="7 11">Belongs to the phenylacetyl-CoA ligase family.</text>
</comment>
<dbReference type="InterPro" id="IPR028154">
    <property type="entry name" value="AMP-dep_Lig_C"/>
</dbReference>
<dbReference type="PANTHER" id="PTHR43439:SF2">
    <property type="entry name" value="ENZYME, PUTATIVE (JCVI)-RELATED"/>
    <property type="match status" value="1"/>
</dbReference>
<keyword evidence="15" id="KW-1185">Reference proteome</keyword>
<dbReference type="UniPathway" id="UPA00930"/>
<dbReference type="STRING" id="1408281.Epro_0052"/>
<dbReference type="FunFam" id="3.40.50.12780:FF:000016">
    <property type="entry name" value="Phenylacetate-coenzyme A ligase"/>
    <property type="match status" value="1"/>
</dbReference>
<dbReference type="EMBL" id="CP009498">
    <property type="protein sequence ID" value="AKL97431.1"/>
    <property type="molecule type" value="Genomic_DNA"/>
</dbReference>
<evidence type="ECO:0000259" key="12">
    <source>
        <dbReference type="Pfam" id="PF00501"/>
    </source>
</evidence>
<organism evidence="14 15">
    <name type="scientific">Endomicrobium proavitum</name>
    <dbReference type="NCBI Taxonomy" id="1408281"/>
    <lineage>
        <taxon>Bacteria</taxon>
        <taxon>Pseudomonadati</taxon>
        <taxon>Elusimicrobiota</taxon>
        <taxon>Endomicrobiia</taxon>
        <taxon>Endomicrobiales</taxon>
        <taxon>Endomicrobiaceae</taxon>
        <taxon>Endomicrobium</taxon>
    </lineage>
</organism>
<gene>
    <name evidence="14" type="primary">paaK</name>
    <name evidence="14" type="ORF">Epro_0052</name>
</gene>
<feature type="domain" description="AMP-dependent ligase C-terminal" evidence="13">
    <location>
        <begin position="330"/>
        <end position="426"/>
    </location>
</feature>
<evidence type="ECO:0000256" key="5">
    <source>
        <dbReference type="ARBA" id="ARBA00022741"/>
    </source>
</evidence>
<dbReference type="InterPro" id="IPR011880">
    <property type="entry name" value="PA_CoA_ligase"/>
</dbReference>
<dbReference type="PATRIC" id="fig|1408281.3.peg.52"/>
<dbReference type="OrthoDB" id="580775at2"/>
<dbReference type="RefSeq" id="WP_052569520.1">
    <property type="nucleotide sequence ID" value="NZ_CP009498.1"/>
</dbReference>
<dbReference type="InterPro" id="IPR045851">
    <property type="entry name" value="AMP-bd_C_sf"/>
</dbReference>
<comment type="function">
    <text evidence="11">Catalyzes the activation of phenylacetic acid (PA) to phenylacetyl-CoA (PA-CoA).</text>
</comment>
<dbReference type="KEGG" id="epo:Epro_0052"/>
<keyword evidence="4 11" id="KW-0436">Ligase</keyword>
<dbReference type="InterPro" id="IPR042099">
    <property type="entry name" value="ANL_N_sf"/>
</dbReference>
<evidence type="ECO:0000256" key="2">
    <source>
        <dbReference type="ARBA" id="ARBA00022450"/>
    </source>
</evidence>
<dbReference type="Pfam" id="PF00501">
    <property type="entry name" value="AMP-binding"/>
    <property type="match status" value="1"/>
</dbReference>